<organism evidence="1 2">
    <name type="scientific">Galerina marginata (strain CBS 339.88)</name>
    <dbReference type="NCBI Taxonomy" id="685588"/>
    <lineage>
        <taxon>Eukaryota</taxon>
        <taxon>Fungi</taxon>
        <taxon>Dikarya</taxon>
        <taxon>Basidiomycota</taxon>
        <taxon>Agaricomycotina</taxon>
        <taxon>Agaricomycetes</taxon>
        <taxon>Agaricomycetidae</taxon>
        <taxon>Agaricales</taxon>
        <taxon>Agaricineae</taxon>
        <taxon>Strophariaceae</taxon>
        <taxon>Galerina</taxon>
    </lineage>
</organism>
<name>A0A067SFY5_GALM3</name>
<sequence>MKISDVPASAWRPKPANIHTMHVAFLVIARCGFGIPIAWTVDEEEDLDEEGTSNAITFVVKTTILRLLVPNWMYSLRLPIKDSAILSTMQCDTIGMMQQNMNAVDATRSGCMPLATMCDAITHCSARFQSFASLRLLGGQTDDLQCAELATSQCAEVAAAEMLRLRASTSIQMENKPSTGVFLKPHRVSLICVEIHWGKGYKPVGNDTTNR</sequence>
<evidence type="ECO:0000313" key="1">
    <source>
        <dbReference type="EMBL" id="KDR68902.1"/>
    </source>
</evidence>
<keyword evidence="2" id="KW-1185">Reference proteome</keyword>
<reference evidence="2" key="1">
    <citation type="journal article" date="2014" name="Proc. Natl. Acad. Sci. U.S.A.">
        <title>Extensive sampling of basidiomycete genomes demonstrates inadequacy of the white-rot/brown-rot paradigm for wood decay fungi.</title>
        <authorList>
            <person name="Riley R."/>
            <person name="Salamov A.A."/>
            <person name="Brown D.W."/>
            <person name="Nagy L.G."/>
            <person name="Floudas D."/>
            <person name="Held B.W."/>
            <person name="Levasseur A."/>
            <person name="Lombard V."/>
            <person name="Morin E."/>
            <person name="Otillar R."/>
            <person name="Lindquist E.A."/>
            <person name="Sun H."/>
            <person name="LaButti K.M."/>
            <person name="Schmutz J."/>
            <person name="Jabbour D."/>
            <person name="Luo H."/>
            <person name="Baker S.E."/>
            <person name="Pisabarro A.G."/>
            <person name="Walton J.D."/>
            <person name="Blanchette R.A."/>
            <person name="Henrissat B."/>
            <person name="Martin F."/>
            <person name="Cullen D."/>
            <person name="Hibbett D.S."/>
            <person name="Grigoriev I.V."/>
        </authorList>
    </citation>
    <scope>NUCLEOTIDE SEQUENCE [LARGE SCALE GENOMIC DNA]</scope>
    <source>
        <strain evidence="2">CBS 339.88</strain>
    </source>
</reference>
<proteinExistence type="predicted"/>
<dbReference type="EMBL" id="KL142405">
    <property type="protein sequence ID" value="KDR68902.1"/>
    <property type="molecule type" value="Genomic_DNA"/>
</dbReference>
<accession>A0A067SFY5</accession>
<dbReference type="AlphaFoldDB" id="A0A067SFY5"/>
<evidence type="ECO:0000313" key="2">
    <source>
        <dbReference type="Proteomes" id="UP000027222"/>
    </source>
</evidence>
<dbReference type="Proteomes" id="UP000027222">
    <property type="component" value="Unassembled WGS sequence"/>
</dbReference>
<protein>
    <submittedName>
        <fullName evidence="1">Uncharacterized protein</fullName>
    </submittedName>
</protein>
<gene>
    <name evidence="1" type="ORF">GALMADRAFT_145923</name>
</gene>
<dbReference type="HOGENOM" id="CLU_1304949_0_0_1"/>